<keyword evidence="7 14" id="KW-0812">Transmembrane</keyword>
<evidence type="ECO:0000256" key="7">
    <source>
        <dbReference type="ARBA" id="ARBA00022692"/>
    </source>
</evidence>
<dbReference type="AlphaFoldDB" id="A0A926IEE3"/>
<evidence type="ECO:0000259" key="15">
    <source>
        <dbReference type="PROSITE" id="PS50109"/>
    </source>
</evidence>
<keyword evidence="5" id="KW-0597">Phosphoprotein</keyword>
<dbReference type="SMART" id="SM00388">
    <property type="entry name" value="HisKA"/>
    <property type="match status" value="1"/>
</dbReference>
<keyword evidence="11 14" id="KW-1133">Transmembrane helix</keyword>
<dbReference type="RefSeq" id="WP_249333419.1">
    <property type="nucleotide sequence ID" value="NZ_JACRSY010000026.1"/>
</dbReference>
<evidence type="ECO:0000256" key="5">
    <source>
        <dbReference type="ARBA" id="ARBA00022553"/>
    </source>
</evidence>
<comment type="catalytic activity">
    <reaction evidence="1">
        <text>ATP + protein L-histidine = ADP + protein N-phospho-L-histidine.</text>
        <dbReference type="EC" id="2.7.13.3"/>
    </reaction>
</comment>
<dbReference type="GO" id="GO:0005886">
    <property type="term" value="C:plasma membrane"/>
    <property type="evidence" value="ECO:0007669"/>
    <property type="project" value="UniProtKB-SubCell"/>
</dbReference>
<dbReference type="CDD" id="cd06225">
    <property type="entry name" value="HAMP"/>
    <property type="match status" value="1"/>
</dbReference>
<dbReference type="InterPro" id="IPR036097">
    <property type="entry name" value="HisK_dim/P_sf"/>
</dbReference>
<dbReference type="Pfam" id="PF14501">
    <property type="entry name" value="HATPase_c_5"/>
    <property type="match status" value="1"/>
</dbReference>
<dbReference type="Gene3D" id="6.10.340.10">
    <property type="match status" value="1"/>
</dbReference>
<evidence type="ECO:0000256" key="11">
    <source>
        <dbReference type="ARBA" id="ARBA00022989"/>
    </source>
</evidence>
<reference evidence="17" key="1">
    <citation type="submission" date="2020-08" db="EMBL/GenBank/DDBJ databases">
        <title>Genome public.</title>
        <authorList>
            <person name="Liu C."/>
            <person name="Sun Q."/>
        </authorList>
    </citation>
    <scope>NUCLEOTIDE SEQUENCE</scope>
    <source>
        <strain evidence="17">NSJ-12</strain>
    </source>
</reference>
<dbReference type="InterPro" id="IPR032834">
    <property type="entry name" value="NatK-like_C"/>
</dbReference>
<keyword evidence="18" id="KW-1185">Reference proteome</keyword>
<sequence>MTKKLSLEIIGYIIIAAIGAIFSYVFIHTAALSMGSKVLIRSEKFQAYIKEGALELVTLLQSSEGEEFPIGSLLTWNVEYPELQISLYREDKLYYTSPDLTASHYGLEDFYTFEVKTPYGRESVKLYPCYTKQFVMQVGIMSRMASGMLFIFFVLFMCHYKFKYLLRISEILKLMESGDLKKRIPLEGEDELTQVARHINALASRIEQEIEEEKRLRAQNMQMVSSLSHDIRTPLTAVMSYLDFLEKGAYSSSSQMEEYIHIASQKALQIKGVTDTLFSYVGTSKREMTKKNQLFEAHILADQILLEIDDWLDSCGFNVTYENTMTKGDTLSIDVVLLRRVLDNFCSNIEKYADKMKPVQVSIKKENQKFILSITNAINLKGVETESHGIGLENCKEIIESYNGSCKIWQDKLQFQVVMELPLQNSLELSMKDLQN</sequence>
<accession>A0A926IEE3</accession>
<name>A0A926IEE3_9FIRM</name>
<keyword evidence="6" id="KW-0808">Transferase</keyword>
<keyword evidence="12" id="KW-0902">Two-component regulatory system</keyword>
<gene>
    <name evidence="17" type="ORF">H8718_14365</name>
</gene>
<dbReference type="SMART" id="SM00304">
    <property type="entry name" value="HAMP"/>
    <property type="match status" value="1"/>
</dbReference>
<keyword evidence="4" id="KW-1003">Cell membrane</keyword>
<dbReference type="PANTHER" id="PTHR45528">
    <property type="entry name" value="SENSOR HISTIDINE KINASE CPXA"/>
    <property type="match status" value="1"/>
</dbReference>
<dbReference type="Gene3D" id="3.30.565.10">
    <property type="entry name" value="Histidine kinase-like ATPase, C-terminal domain"/>
    <property type="match status" value="1"/>
</dbReference>
<keyword evidence="13 14" id="KW-0472">Membrane</keyword>
<dbReference type="Pfam" id="PF00672">
    <property type="entry name" value="HAMP"/>
    <property type="match status" value="1"/>
</dbReference>
<dbReference type="InterPro" id="IPR005467">
    <property type="entry name" value="His_kinase_dom"/>
</dbReference>
<dbReference type="CDD" id="cd00082">
    <property type="entry name" value="HisKA"/>
    <property type="match status" value="1"/>
</dbReference>
<comment type="caution">
    <text evidence="17">The sequence shown here is derived from an EMBL/GenBank/DDBJ whole genome shotgun (WGS) entry which is preliminary data.</text>
</comment>
<keyword evidence="10" id="KW-0067">ATP-binding</keyword>
<organism evidence="17 18">
    <name type="scientific">Zhenhengia yiwuensis</name>
    <dbReference type="NCBI Taxonomy" id="2763666"/>
    <lineage>
        <taxon>Bacteria</taxon>
        <taxon>Bacillati</taxon>
        <taxon>Bacillota</taxon>
        <taxon>Clostridia</taxon>
        <taxon>Lachnospirales</taxon>
        <taxon>Lachnospiraceae</taxon>
        <taxon>Zhenhengia</taxon>
    </lineage>
</organism>
<dbReference type="GO" id="GO:0005524">
    <property type="term" value="F:ATP binding"/>
    <property type="evidence" value="ECO:0007669"/>
    <property type="project" value="UniProtKB-KW"/>
</dbReference>
<feature type="domain" description="HAMP" evidence="16">
    <location>
        <begin position="159"/>
        <end position="211"/>
    </location>
</feature>
<feature type="domain" description="Histidine kinase" evidence="15">
    <location>
        <begin position="226"/>
        <end position="425"/>
    </location>
</feature>
<evidence type="ECO:0000256" key="8">
    <source>
        <dbReference type="ARBA" id="ARBA00022741"/>
    </source>
</evidence>
<dbReference type="InterPro" id="IPR036890">
    <property type="entry name" value="HATPase_C_sf"/>
</dbReference>
<dbReference type="InterPro" id="IPR050398">
    <property type="entry name" value="HssS/ArlS-like"/>
</dbReference>
<comment type="subcellular location">
    <subcellularLocation>
        <location evidence="2">Cell membrane</location>
        <topology evidence="2">Multi-pass membrane protein</topology>
    </subcellularLocation>
</comment>
<dbReference type="InterPro" id="IPR003660">
    <property type="entry name" value="HAMP_dom"/>
</dbReference>
<dbReference type="SUPFAM" id="SSF47384">
    <property type="entry name" value="Homodimeric domain of signal transducing histidine kinase"/>
    <property type="match status" value="1"/>
</dbReference>
<proteinExistence type="predicted"/>
<evidence type="ECO:0000256" key="4">
    <source>
        <dbReference type="ARBA" id="ARBA00022475"/>
    </source>
</evidence>
<evidence type="ECO:0000256" key="13">
    <source>
        <dbReference type="ARBA" id="ARBA00023136"/>
    </source>
</evidence>
<dbReference type="PANTHER" id="PTHR45528:SF1">
    <property type="entry name" value="SENSOR HISTIDINE KINASE CPXA"/>
    <property type="match status" value="1"/>
</dbReference>
<dbReference type="PROSITE" id="PS50885">
    <property type="entry name" value="HAMP"/>
    <property type="match status" value="1"/>
</dbReference>
<evidence type="ECO:0000313" key="18">
    <source>
        <dbReference type="Proteomes" id="UP000655830"/>
    </source>
</evidence>
<keyword evidence="8" id="KW-0547">Nucleotide-binding</keyword>
<feature type="transmembrane region" description="Helical" evidence="14">
    <location>
        <begin position="9"/>
        <end position="27"/>
    </location>
</feature>
<protein>
    <recommendedName>
        <fullName evidence="3">histidine kinase</fullName>
        <ecNumber evidence="3">2.7.13.3</ecNumber>
    </recommendedName>
</protein>
<evidence type="ECO:0000256" key="6">
    <source>
        <dbReference type="ARBA" id="ARBA00022679"/>
    </source>
</evidence>
<dbReference type="SMART" id="SM00387">
    <property type="entry name" value="HATPase_c"/>
    <property type="match status" value="1"/>
</dbReference>
<evidence type="ECO:0000259" key="16">
    <source>
        <dbReference type="PROSITE" id="PS50885"/>
    </source>
</evidence>
<dbReference type="Pfam" id="PF00512">
    <property type="entry name" value="HisKA"/>
    <property type="match status" value="1"/>
</dbReference>
<evidence type="ECO:0000313" key="17">
    <source>
        <dbReference type="EMBL" id="MBC8580702.1"/>
    </source>
</evidence>
<dbReference type="InterPro" id="IPR003594">
    <property type="entry name" value="HATPase_dom"/>
</dbReference>
<evidence type="ECO:0000256" key="3">
    <source>
        <dbReference type="ARBA" id="ARBA00012438"/>
    </source>
</evidence>
<dbReference type="GO" id="GO:0000155">
    <property type="term" value="F:phosphorelay sensor kinase activity"/>
    <property type="evidence" value="ECO:0007669"/>
    <property type="project" value="InterPro"/>
</dbReference>
<evidence type="ECO:0000256" key="12">
    <source>
        <dbReference type="ARBA" id="ARBA00023012"/>
    </source>
</evidence>
<dbReference type="EC" id="2.7.13.3" evidence="3"/>
<dbReference type="EMBL" id="JACRSY010000026">
    <property type="protein sequence ID" value="MBC8580702.1"/>
    <property type="molecule type" value="Genomic_DNA"/>
</dbReference>
<evidence type="ECO:0000256" key="2">
    <source>
        <dbReference type="ARBA" id="ARBA00004651"/>
    </source>
</evidence>
<evidence type="ECO:0000256" key="14">
    <source>
        <dbReference type="SAM" id="Phobius"/>
    </source>
</evidence>
<evidence type="ECO:0000256" key="10">
    <source>
        <dbReference type="ARBA" id="ARBA00022840"/>
    </source>
</evidence>
<dbReference type="Proteomes" id="UP000655830">
    <property type="component" value="Unassembled WGS sequence"/>
</dbReference>
<keyword evidence="9 17" id="KW-0418">Kinase</keyword>
<evidence type="ECO:0000256" key="9">
    <source>
        <dbReference type="ARBA" id="ARBA00022777"/>
    </source>
</evidence>
<dbReference type="InterPro" id="IPR003661">
    <property type="entry name" value="HisK_dim/P_dom"/>
</dbReference>
<feature type="transmembrane region" description="Helical" evidence="14">
    <location>
        <begin position="134"/>
        <end position="158"/>
    </location>
</feature>
<dbReference type="PROSITE" id="PS50109">
    <property type="entry name" value="HIS_KIN"/>
    <property type="match status" value="1"/>
</dbReference>
<dbReference type="Gene3D" id="1.10.287.130">
    <property type="match status" value="1"/>
</dbReference>
<evidence type="ECO:0000256" key="1">
    <source>
        <dbReference type="ARBA" id="ARBA00000085"/>
    </source>
</evidence>
<dbReference type="SUPFAM" id="SSF55874">
    <property type="entry name" value="ATPase domain of HSP90 chaperone/DNA topoisomerase II/histidine kinase"/>
    <property type="match status" value="1"/>
</dbReference>